<comment type="caution">
    <text evidence="4">The sequence shown here is derived from an EMBL/GenBank/DDBJ whole genome shotgun (WGS) entry which is preliminary data.</text>
</comment>
<name>A0A316ABG1_9ACTN</name>
<dbReference type="InterPro" id="IPR032380">
    <property type="entry name" value="PNKP_ligase_dom"/>
</dbReference>
<evidence type="ECO:0000259" key="2">
    <source>
        <dbReference type="Pfam" id="PF00149"/>
    </source>
</evidence>
<evidence type="ECO:0000256" key="1">
    <source>
        <dbReference type="SAM" id="MobiDB-lite"/>
    </source>
</evidence>
<keyword evidence="4" id="KW-0808">Transferase</keyword>
<dbReference type="InterPro" id="IPR027417">
    <property type="entry name" value="P-loop_NTPase"/>
</dbReference>
<dbReference type="PANTHER" id="PTHR42850:SF7">
    <property type="entry name" value="BIS(5'-NUCLEOSYL)-TETRAPHOSPHATASE PRPE [ASYMMETRICAL]"/>
    <property type="match status" value="1"/>
</dbReference>
<dbReference type="AlphaFoldDB" id="A0A316ABG1"/>
<sequence>MSEKVLEVPDLSLVVLVGASGSGKSTFAARHFGPFEVVSSDHCRGLVADDVNDQAATADAFDVLHHIAGVRLRRGNLTVVDATNVQSEPRRQLVALAREHDVLPVAIVLDLPERVCLERNAARPDRDFGAHVVKRHRDALRRSLKSLRREGFRTVHVLSSVEDVEAARIVRAPLRSDKRDDHGPFDVIGDIHGCRSELETLLETLGYAITLDEHGRPVDAVHPEGRRAVFLGDLVDRGPDTPGVLRLVMGMVEAGHALAVPGNHEAKLVRALDGRDVSVTHGLETTLAQIEAIEDDDERRAFRERVRSFADGLVSHLVLDDGKLVVAHAGLKEAYHNRASGRVRSFALYGDTTGESDEFGLPVRLDWARDYRGRATVLYGHVPTPELEWVNNTLCLDTGVVFGGALSALRWPEREPVQVPAEAVHYEPVKPLVAETPVRDDDDLALTDVVSTDGAGRGVETRLAGRVAVAAEQAAGALEVMSRFAVDPHLLWYLPPTMAPAGGWAEAPELLEHPQAAFEAYRKVGVTDLLCEEKHMGSRAVVLVARSRNGLAPWSSTGGVVHTRTGRSFFSEELTVAFLDRVRAAAEGAGLWDELCGPAVGDGAGGGAGEQWLLLDAELLPWSAKAEELLRTQYAAVGAAARAALPAAVVVLEQSAARGLDVGALLERTRERETDAAAFTEAYRRYVWPTGVGEGRLDGVQLAPFQLLAASPLPGDHGPPQAGGAPKSATSGAQTFGDRDHSWHLSVADRLVEADAELGGSLFRTTRRFRVDAADAASCEAGTAWWTELTGAGGEGMVVKPFAGAALRGQKGLVQPGMKVRGAEYLRLIYGPGYVRDLERLKQRQLGRKRSLALREHALGMESLARLAEGEPLWRVHEAVFAVLALESEPVDPRL</sequence>
<evidence type="ECO:0000313" key="5">
    <source>
        <dbReference type="Proteomes" id="UP000245469"/>
    </source>
</evidence>
<dbReference type="Pfam" id="PF13671">
    <property type="entry name" value="AAA_33"/>
    <property type="match status" value="1"/>
</dbReference>
<dbReference type="SUPFAM" id="SSF56300">
    <property type="entry name" value="Metallo-dependent phosphatases"/>
    <property type="match status" value="1"/>
</dbReference>
<reference evidence="4 5" key="1">
    <citation type="submission" date="2018-03" db="EMBL/GenBank/DDBJ databases">
        <title>Genomic Encyclopedia of Archaeal and Bacterial Type Strains, Phase II (KMG-II): from individual species to whole genera.</title>
        <authorList>
            <person name="Goeker M."/>
        </authorList>
    </citation>
    <scope>NUCLEOTIDE SEQUENCE [LARGE SCALE GENOMIC DNA]</scope>
    <source>
        <strain evidence="4 5">DSM 44889</strain>
    </source>
</reference>
<dbReference type="GO" id="GO:0016791">
    <property type="term" value="F:phosphatase activity"/>
    <property type="evidence" value="ECO:0007669"/>
    <property type="project" value="TreeGrafter"/>
</dbReference>
<dbReference type="Gene3D" id="3.30.470.30">
    <property type="entry name" value="DNA ligase/mRNA capping enzyme"/>
    <property type="match status" value="2"/>
</dbReference>
<keyword evidence="5" id="KW-1185">Reference proteome</keyword>
<keyword evidence="4" id="KW-0418">Kinase</keyword>
<evidence type="ECO:0000313" key="4">
    <source>
        <dbReference type="EMBL" id="PWJ54971.1"/>
    </source>
</evidence>
<dbReference type="RefSeq" id="WP_109773473.1">
    <property type="nucleotide sequence ID" value="NZ_QGDQ01000005.1"/>
</dbReference>
<dbReference type="InterPro" id="IPR050126">
    <property type="entry name" value="Ap4A_hydrolase"/>
</dbReference>
<dbReference type="InterPro" id="IPR004843">
    <property type="entry name" value="Calcineurin-like_PHP"/>
</dbReference>
<dbReference type="InterPro" id="IPR029052">
    <property type="entry name" value="Metallo-depent_PP-like"/>
</dbReference>
<dbReference type="Pfam" id="PF00149">
    <property type="entry name" value="Metallophos"/>
    <property type="match status" value="1"/>
</dbReference>
<evidence type="ECO:0000259" key="3">
    <source>
        <dbReference type="Pfam" id="PF16542"/>
    </source>
</evidence>
<dbReference type="GO" id="GO:0016301">
    <property type="term" value="F:kinase activity"/>
    <property type="evidence" value="ECO:0007669"/>
    <property type="project" value="UniProtKB-KW"/>
</dbReference>
<dbReference type="Gene3D" id="3.60.21.10">
    <property type="match status" value="1"/>
</dbReference>
<dbReference type="GO" id="GO:0005737">
    <property type="term" value="C:cytoplasm"/>
    <property type="evidence" value="ECO:0007669"/>
    <property type="project" value="TreeGrafter"/>
</dbReference>
<protein>
    <submittedName>
        <fullName evidence="4">Polynucleotide kinase-phosphatase</fullName>
    </submittedName>
</protein>
<dbReference type="PANTHER" id="PTHR42850">
    <property type="entry name" value="METALLOPHOSPHOESTERASE"/>
    <property type="match status" value="1"/>
</dbReference>
<dbReference type="Gene3D" id="3.40.50.300">
    <property type="entry name" value="P-loop containing nucleotide triphosphate hydrolases"/>
    <property type="match status" value="1"/>
</dbReference>
<dbReference type="InterPro" id="IPR024028">
    <property type="entry name" value="PNKP_bac"/>
</dbReference>
<dbReference type="Proteomes" id="UP000245469">
    <property type="component" value="Unassembled WGS sequence"/>
</dbReference>
<feature type="domain" description="Calcineurin-like phosphoesterase" evidence="2">
    <location>
        <begin position="184"/>
        <end position="384"/>
    </location>
</feature>
<dbReference type="EMBL" id="QGDQ01000005">
    <property type="protein sequence ID" value="PWJ54971.1"/>
    <property type="molecule type" value="Genomic_DNA"/>
</dbReference>
<proteinExistence type="predicted"/>
<dbReference type="InterPro" id="IPR041780">
    <property type="entry name" value="MPP_PrpE-like"/>
</dbReference>
<dbReference type="Pfam" id="PF16542">
    <property type="entry name" value="PNKP_ligase"/>
    <property type="match status" value="1"/>
</dbReference>
<dbReference type="CDD" id="cd07423">
    <property type="entry name" value="MPP_Prp_like"/>
    <property type="match status" value="1"/>
</dbReference>
<gene>
    <name evidence="4" type="ORF">BXY45_105180</name>
</gene>
<dbReference type="NCBIfam" id="TIGR04075">
    <property type="entry name" value="bacter_Pnkp"/>
    <property type="match status" value="1"/>
</dbReference>
<feature type="domain" description="Polynucleotide kinase-phosphatase ligase" evidence="3">
    <location>
        <begin position="477"/>
        <end position="890"/>
    </location>
</feature>
<organism evidence="4 5">
    <name type="scientific">Quadrisphaera granulorum</name>
    <dbReference type="NCBI Taxonomy" id="317664"/>
    <lineage>
        <taxon>Bacteria</taxon>
        <taxon>Bacillati</taxon>
        <taxon>Actinomycetota</taxon>
        <taxon>Actinomycetes</taxon>
        <taxon>Kineosporiales</taxon>
        <taxon>Kineosporiaceae</taxon>
        <taxon>Quadrisphaera</taxon>
    </lineage>
</organism>
<feature type="region of interest" description="Disordered" evidence="1">
    <location>
        <begin position="711"/>
        <end position="736"/>
    </location>
</feature>
<dbReference type="SUPFAM" id="SSF52540">
    <property type="entry name" value="P-loop containing nucleoside triphosphate hydrolases"/>
    <property type="match status" value="1"/>
</dbReference>
<accession>A0A316ABG1</accession>
<dbReference type="OrthoDB" id="9807890at2"/>